<sequence length="611" mass="71370">MPRNRTTSDSRQPILQDPEISYSTSDALNELNIPALKQILLQRAWEHWNVHKNEKYAIFYQTISFCLSSTLSHQENLDLSSYLEKINNELSYQNNEKPSIYNYSNFEDINKYLEREIASTCRHQFPKEWTVIQLCKNFNPLTLSSKYEDIIQFNTGISMTIFKHTAVKDMLMLEVRKQSQLENIFEKTYKINKKISDSLVYRSTSIASENQENKEKYWRASKDIENFIQDVVKLLTSFFGPWKALLTGNFKNRKSIEIENEIRKKVIEFLKKKNFTDYQEKLIHLIARRTDLLSNQQIFVAITYILQDKSNLGYNDVDLNDLYDHLTWIKQEYKYEDTSTYPCILIIDELLDQMPFEMINPQQEFTRICSFSGLKQLWEHHCNSIDNNGYLMTPISNCQAIVNPDQSLTKMEDRLRNFFNYWLPSWKVMYNQMPSKEQFHDILSQSDIFAYFGHGSGFEYSFNENIYDIKTNGIVFLFGCGSTSLTSIGLNSELKGPHAFYHLGNCPTVIGFLWTITDFNTDLCATRILSSWIKTSSSKAHWQLIDKALWKKNGNLAFTKTIEIISSDSLSEIITKMHSDSELPISFRAALVYRGLPVIASDNSIQNSYKY</sequence>
<dbReference type="AlphaFoldDB" id="A0A9N9RLR3"/>
<evidence type="ECO:0000313" key="6">
    <source>
        <dbReference type="EMBL" id="CAG9798791.1"/>
    </source>
</evidence>
<dbReference type="Pfam" id="PF03568">
    <property type="entry name" value="Separin_C"/>
    <property type="match status" value="1"/>
</dbReference>
<evidence type="ECO:0000313" key="7">
    <source>
        <dbReference type="Proteomes" id="UP001153620"/>
    </source>
</evidence>
<dbReference type="GO" id="GO:0005737">
    <property type="term" value="C:cytoplasm"/>
    <property type="evidence" value="ECO:0007669"/>
    <property type="project" value="TreeGrafter"/>
</dbReference>
<reference evidence="6" key="1">
    <citation type="submission" date="2022-01" db="EMBL/GenBank/DDBJ databases">
        <authorList>
            <person name="King R."/>
        </authorList>
    </citation>
    <scope>NUCLEOTIDE SEQUENCE</scope>
</reference>
<accession>A0A9N9RLR3</accession>
<evidence type="ECO:0000256" key="1">
    <source>
        <dbReference type="ARBA" id="ARBA00000451"/>
    </source>
</evidence>
<dbReference type="GO" id="GO:0006508">
    <property type="term" value="P:proteolysis"/>
    <property type="evidence" value="ECO:0007669"/>
    <property type="project" value="InterPro"/>
</dbReference>
<dbReference type="GO" id="GO:0005634">
    <property type="term" value="C:nucleus"/>
    <property type="evidence" value="ECO:0007669"/>
    <property type="project" value="InterPro"/>
</dbReference>
<evidence type="ECO:0000256" key="3">
    <source>
        <dbReference type="ARBA" id="ARBA00022801"/>
    </source>
</evidence>
<organism evidence="6 7">
    <name type="scientific">Chironomus riparius</name>
    <dbReference type="NCBI Taxonomy" id="315576"/>
    <lineage>
        <taxon>Eukaryota</taxon>
        <taxon>Metazoa</taxon>
        <taxon>Ecdysozoa</taxon>
        <taxon>Arthropoda</taxon>
        <taxon>Hexapoda</taxon>
        <taxon>Insecta</taxon>
        <taxon>Pterygota</taxon>
        <taxon>Neoptera</taxon>
        <taxon>Endopterygota</taxon>
        <taxon>Diptera</taxon>
        <taxon>Nematocera</taxon>
        <taxon>Chironomoidea</taxon>
        <taxon>Chironomidae</taxon>
        <taxon>Chironominae</taxon>
        <taxon>Chironomus</taxon>
    </lineage>
</organism>
<keyword evidence="7" id="KW-1185">Reference proteome</keyword>
<dbReference type="Proteomes" id="UP001153620">
    <property type="component" value="Chromosome 1"/>
</dbReference>
<dbReference type="PANTHER" id="PTHR12792:SF0">
    <property type="entry name" value="SEPARIN"/>
    <property type="match status" value="1"/>
</dbReference>
<protein>
    <recommendedName>
        <fullName evidence="2">separase</fullName>
        <ecNumber evidence="2">3.4.22.49</ecNumber>
    </recommendedName>
</protein>
<gene>
    <name evidence="6" type="ORF">CHIRRI_LOCUS1769</name>
</gene>
<evidence type="ECO:0000256" key="2">
    <source>
        <dbReference type="ARBA" id="ARBA00012489"/>
    </source>
</evidence>
<dbReference type="EMBL" id="OU895877">
    <property type="protein sequence ID" value="CAG9798791.1"/>
    <property type="molecule type" value="Genomic_DNA"/>
</dbReference>
<name>A0A9N9RLR3_9DIPT</name>
<dbReference type="GO" id="GO:0004197">
    <property type="term" value="F:cysteine-type endopeptidase activity"/>
    <property type="evidence" value="ECO:0007669"/>
    <property type="project" value="InterPro"/>
</dbReference>
<comment type="catalytic activity">
    <reaction evidence="1">
        <text>All bonds known to be hydrolyzed by this endopeptidase have arginine in P1 and an acidic residue in P4. P6 is often occupied by an acidic residue or by a hydroxy-amino-acid residue, the phosphorylation of which enhances cleavage.</text>
        <dbReference type="EC" id="3.4.22.49"/>
    </reaction>
</comment>
<dbReference type="InterPro" id="IPR005314">
    <property type="entry name" value="Peptidase_C50"/>
</dbReference>
<dbReference type="GO" id="GO:0051307">
    <property type="term" value="P:meiotic chromosome separation"/>
    <property type="evidence" value="ECO:0007669"/>
    <property type="project" value="TreeGrafter"/>
</dbReference>
<proteinExistence type="predicted"/>
<reference evidence="6" key="2">
    <citation type="submission" date="2022-10" db="EMBL/GenBank/DDBJ databases">
        <authorList>
            <consortium name="ENA_rothamsted_submissions"/>
            <consortium name="culmorum"/>
            <person name="King R."/>
        </authorList>
    </citation>
    <scope>NUCLEOTIDE SEQUENCE</scope>
</reference>
<dbReference type="PANTHER" id="PTHR12792">
    <property type="entry name" value="EXTRA SPINDLE POLES 1-RELATED"/>
    <property type="match status" value="1"/>
</dbReference>
<evidence type="ECO:0000259" key="5">
    <source>
        <dbReference type="PROSITE" id="PS51700"/>
    </source>
</evidence>
<dbReference type="InterPro" id="IPR030397">
    <property type="entry name" value="SEPARIN_core_dom"/>
</dbReference>
<keyword evidence="4" id="KW-0159">Chromosome partition</keyword>
<dbReference type="GO" id="GO:0072686">
    <property type="term" value="C:mitotic spindle"/>
    <property type="evidence" value="ECO:0007669"/>
    <property type="project" value="TreeGrafter"/>
</dbReference>
<dbReference type="OrthoDB" id="10255632at2759"/>
<feature type="domain" description="Peptidase C50" evidence="5">
    <location>
        <begin position="395"/>
        <end position="491"/>
    </location>
</feature>
<keyword evidence="3" id="KW-0378">Hydrolase</keyword>
<dbReference type="PROSITE" id="PS51700">
    <property type="entry name" value="SEPARIN"/>
    <property type="match status" value="1"/>
</dbReference>
<dbReference type="EC" id="3.4.22.49" evidence="2"/>
<evidence type="ECO:0000256" key="4">
    <source>
        <dbReference type="ARBA" id="ARBA00022829"/>
    </source>
</evidence>